<dbReference type="Pfam" id="PF00149">
    <property type="entry name" value="Metallophos"/>
    <property type="match status" value="1"/>
</dbReference>
<dbReference type="GO" id="GO:0008758">
    <property type="term" value="F:UDP-2,3-diacylglucosamine hydrolase activity"/>
    <property type="evidence" value="ECO:0007669"/>
    <property type="project" value="TreeGrafter"/>
</dbReference>
<dbReference type="GO" id="GO:0016020">
    <property type="term" value="C:membrane"/>
    <property type="evidence" value="ECO:0007669"/>
    <property type="project" value="GOC"/>
</dbReference>
<dbReference type="InterPro" id="IPR004843">
    <property type="entry name" value="Calcineurin-like_PHP"/>
</dbReference>
<dbReference type="InterPro" id="IPR051158">
    <property type="entry name" value="Metallophosphoesterase_sf"/>
</dbReference>
<feature type="transmembrane region" description="Helical" evidence="3">
    <location>
        <begin position="73"/>
        <end position="94"/>
    </location>
</feature>
<dbReference type="SUPFAM" id="SSF56300">
    <property type="entry name" value="Metallo-dependent phosphatases"/>
    <property type="match status" value="1"/>
</dbReference>
<keyword evidence="3" id="KW-1133">Transmembrane helix</keyword>
<evidence type="ECO:0000313" key="6">
    <source>
        <dbReference type="Proteomes" id="UP000282832"/>
    </source>
</evidence>
<keyword evidence="3" id="KW-0812">Transmembrane</keyword>
<evidence type="ECO:0000256" key="3">
    <source>
        <dbReference type="SAM" id="Phobius"/>
    </source>
</evidence>
<dbReference type="InterPro" id="IPR029052">
    <property type="entry name" value="Metallo-depent_PP-like"/>
</dbReference>
<dbReference type="RefSeq" id="WP_127803251.1">
    <property type="nucleotide sequence ID" value="NZ_SACY01000002.1"/>
</dbReference>
<dbReference type="PANTHER" id="PTHR31302">
    <property type="entry name" value="TRANSMEMBRANE PROTEIN WITH METALLOPHOSPHOESTERASE DOMAIN-RELATED"/>
    <property type="match status" value="1"/>
</dbReference>
<reference evidence="5 6" key="1">
    <citation type="submission" date="2019-01" db="EMBL/GenBank/DDBJ databases">
        <authorList>
            <person name="Chen W.-M."/>
        </authorList>
    </citation>
    <scope>NUCLEOTIDE SEQUENCE [LARGE SCALE GENOMIC DNA]</scope>
    <source>
        <strain evidence="5 6">FSY-15</strain>
    </source>
</reference>
<evidence type="ECO:0000256" key="2">
    <source>
        <dbReference type="ARBA" id="ARBA00022801"/>
    </source>
</evidence>
<feature type="transmembrane region" description="Helical" evidence="3">
    <location>
        <begin position="43"/>
        <end position="61"/>
    </location>
</feature>
<keyword evidence="2" id="KW-0378">Hydrolase</keyword>
<keyword evidence="3" id="KW-0472">Membrane</keyword>
<name>A0A437PUM5_9BACT</name>
<dbReference type="PANTHER" id="PTHR31302:SF31">
    <property type="entry name" value="PHOSPHODIESTERASE YAEI"/>
    <property type="match status" value="1"/>
</dbReference>
<gene>
    <name evidence="5" type="ORF">EOJ36_05760</name>
</gene>
<dbReference type="Proteomes" id="UP000282832">
    <property type="component" value="Unassembled WGS sequence"/>
</dbReference>
<dbReference type="OrthoDB" id="9780884at2"/>
<feature type="domain" description="Calcineurin-like phosphoesterase" evidence="4">
    <location>
        <begin position="173"/>
        <end position="354"/>
    </location>
</feature>
<keyword evidence="1" id="KW-0479">Metal-binding</keyword>
<comment type="caution">
    <text evidence="5">The sequence shown here is derived from an EMBL/GenBank/DDBJ whole genome shotgun (WGS) entry which is preliminary data.</text>
</comment>
<dbReference type="GO" id="GO:0009245">
    <property type="term" value="P:lipid A biosynthetic process"/>
    <property type="evidence" value="ECO:0007669"/>
    <property type="project" value="TreeGrafter"/>
</dbReference>
<accession>A0A437PUM5</accession>
<sequence>MNKFIFIPLLSILLLSIDTYVYQAVKLAVQNANSGIQIAVKSIFWFISALIILGILAYNFLPLSVWTNNLRVFFMGLVMVSIVSKLFMMIFLLIEDITRVIRWGVGRGKQMFIEEKAGLAPISRSEFLAKAALAAGTVPAVAFTYGIISGAHDYRLEKVKLAIPNLPKSFHGLRIAQISDVHSGSFFNKTAVQGGVDMIKNAKTDLVFFTGDLVNNEAREFEDYFNMFSQIKAPLGVFSTLGNHDYGDYFRWASPQAKKQNLNDLMMAHKLMGWNLMNDTNHILEESGDKLAILGVQNIGIGKRFPWYGNMEKAYQGTEEAATKLLLSHDPTHWDGEVRKKYKDVDVAFAGHTHGTQFGVKVGDYRWSPAQYVYKQWAGLYQEDNQQLYVNRGFGYLGYPGRVGMPPEITIFELVKG</sequence>
<proteinExistence type="predicted"/>
<protein>
    <submittedName>
        <fullName evidence="5">Metallophosphoesterase</fullName>
    </submittedName>
</protein>
<evidence type="ECO:0000313" key="5">
    <source>
        <dbReference type="EMBL" id="RVU25918.1"/>
    </source>
</evidence>
<dbReference type="GO" id="GO:0046872">
    <property type="term" value="F:metal ion binding"/>
    <property type="evidence" value="ECO:0007669"/>
    <property type="project" value="UniProtKB-KW"/>
</dbReference>
<dbReference type="AlphaFoldDB" id="A0A437PUM5"/>
<evidence type="ECO:0000259" key="4">
    <source>
        <dbReference type="Pfam" id="PF00149"/>
    </source>
</evidence>
<evidence type="ECO:0000256" key="1">
    <source>
        <dbReference type="ARBA" id="ARBA00022723"/>
    </source>
</evidence>
<feature type="transmembrane region" description="Helical" evidence="3">
    <location>
        <begin position="127"/>
        <end position="148"/>
    </location>
</feature>
<dbReference type="Gene3D" id="3.60.21.10">
    <property type="match status" value="1"/>
</dbReference>
<keyword evidence="6" id="KW-1185">Reference proteome</keyword>
<organism evidence="5 6">
    <name type="scientific">Sandaracinomonas limnophila</name>
    <dbReference type="NCBI Taxonomy" id="1862386"/>
    <lineage>
        <taxon>Bacteria</taxon>
        <taxon>Pseudomonadati</taxon>
        <taxon>Bacteroidota</taxon>
        <taxon>Cytophagia</taxon>
        <taxon>Cytophagales</taxon>
        <taxon>Flectobacillaceae</taxon>
        <taxon>Sandaracinomonas</taxon>
    </lineage>
</organism>
<dbReference type="EMBL" id="SACY01000002">
    <property type="protein sequence ID" value="RVU25918.1"/>
    <property type="molecule type" value="Genomic_DNA"/>
</dbReference>